<reference evidence="1" key="1">
    <citation type="journal article" date="2015" name="Nature">
        <title>Complex archaea that bridge the gap between prokaryotes and eukaryotes.</title>
        <authorList>
            <person name="Spang A."/>
            <person name="Saw J.H."/>
            <person name="Jorgensen S.L."/>
            <person name="Zaremba-Niedzwiedzka K."/>
            <person name="Martijn J."/>
            <person name="Lind A.E."/>
            <person name="van Eijk R."/>
            <person name="Schleper C."/>
            <person name="Guy L."/>
            <person name="Ettema T.J."/>
        </authorList>
    </citation>
    <scope>NUCLEOTIDE SEQUENCE</scope>
</reference>
<proteinExistence type="predicted"/>
<accession>A0A0F9U615</accession>
<name>A0A0F9U615_9ZZZZ</name>
<protein>
    <submittedName>
        <fullName evidence="1">Uncharacterized protein</fullName>
    </submittedName>
</protein>
<sequence length="279" mass="30076">MNRGCTIRTNRLIVLKGLGEGGTDLVIRGEHPIYVSRRLYDNVDEHTITYAPILDFSGAFSITYIDTNPSGASYKNGVLALKGVEVIQVNLGWSWARDEESIDIAQNLDTVSIVAATKTHNYTGLTLIYTDGTSSDPSVADRRFILIGTDGDSVTKTVDLGFGNNIYYGEGLYSEDEGTVVSMLTGVNFDSTIRSAAVGFSMLPLSLSPAVFPYVAVPVDMGSSVVFIDDNSPISIDPMKSHMTGVEMTNGYISDEPYNIFIGKNGALRSAQVRLVSAS</sequence>
<dbReference type="EMBL" id="LAZR01000126">
    <property type="protein sequence ID" value="KKN88645.1"/>
    <property type="molecule type" value="Genomic_DNA"/>
</dbReference>
<evidence type="ECO:0000313" key="1">
    <source>
        <dbReference type="EMBL" id="KKN88645.1"/>
    </source>
</evidence>
<dbReference type="AlphaFoldDB" id="A0A0F9U615"/>
<comment type="caution">
    <text evidence="1">The sequence shown here is derived from an EMBL/GenBank/DDBJ whole genome shotgun (WGS) entry which is preliminary data.</text>
</comment>
<organism evidence="1">
    <name type="scientific">marine sediment metagenome</name>
    <dbReference type="NCBI Taxonomy" id="412755"/>
    <lineage>
        <taxon>unclassified sequences</taxon>
        <taxon>metagenomes</taxon>
        <taxon>ecological metagenomes</taxon>
    </lineage>
</organism>
<gene>
    <name evidence="1" type="ORF">LCGC14_0245360</name>
</gene>